<evidence type="ECO:0000256" key="4">
    <source>
        <dbReference type="SAM" id="MobiDB-lite"/>
    </source>
</evidence>
<gene>
    <name evidence="6" type="ORF">AXF42_Ash005686</name>
</gene>
<feature type="region of interest" description="Disordered" evidence="4">
    <location>
        <begin position="274"/>
        <end position="299"/>
    </location>
</feature>
<evidence type="ECO:0000313" key="6">
    <source>
        <dbReference type="EMBL" id="PKA65353.1"/>
    </source>
</evidence>
<evidence type="ECO:0000256" key="3">
    <source>
        <dbReference type="ARBA" id="ARBA00023242"/>
    </source>
</evidence>
<name>A0A2I0BC24_9ASPA</name>
<dbReference type="InterPro" id="IPR008889">
    <property type="entry name" value="VQ"/>
</dbReference>
<dbReference type="EMBL" id="KZ451895">
    <property type="protein sequence ID" value="PKA65353.1"/>
    <property type="molecule type" value="Genomic_DNA"/>
</dbReference>
<dbReference type="InterPro" id="IPR039611">
    <property type="entry name" value="VQ_4/11/13/19/31/33"/>
</dbReference>
<organism evidence="6 7">
    <name type="scientific">Apostasia shenzhenica</name>
    <dbReference type="NCBI Taxonomy" id="1088818"/>
    <lineage>
        <taxon>Eukaryota</taxon>
        <taxon>Viridiplantae</taxon>
        <taxon>Streptophyta</taxon>
        <taxon>Embryophyta</taxon>
        <taxon>Tracheophyta</taxon>
        <taxon>Spermatophyta</taxon>
        <taxon>Magnoliopsida</taxon>
        <taxon>Liliopsida</taxon>
        <taxon>Asparagales</taxon>
        <taxon>Orchidaceae</taxon>
        <taxon>Apostasioideae</taxon>
        <taxon>Apostasia</taxon>
    </lineage>
</organism>
<dbReference type="OrthoDB" id="776586at2759"/>
<evidence type="ECO:0000259" key="5">
    <source>
        <dbReference type="Pfam" id="PF05678"/>
    </source>
</evidence>
<feature type="domain" description="VQ" evidence="5">
    <location>
        <begin position="130"/>
        <end position="148"/>
    </location>
</feature>
<dbReference type="PANTHER" id="PTHR33402:SF16">
    <property type="entry name" value="VQ MOTIF-CONTAINING PROTEIN 13-RELATED"/>
    <property type="match status" value="1"/>
</dbReference>
<sequence>MFLPPPPQTPLPSSSGHLSLSLSSPVPFCDCFKKSILISSFASNLGSPSPKTDFGRTQTMEKRAIPVGREASTQHAWFPDASSTSSSGGCGGNGCFPSPVMFNERLPSPLTLKPVPRPVVKNPSPMIFAQADTSSFKQVVQMLTGCGASAAAGENTLTGLKNPIPLAAKPPGPKKPAFKLYERRSSTKILKMISPLIPGFAGTSNPNSPAAVGFSGRKQPEILSPSILDLPSLTLSPVTPLIPDPFGRSPAGSGEATMAEERAIAVKGFYFHPSPRRTPASSEPPKLLPLFPVTSPRDS</sequence>
<evidence type="ECO:0000313" key="7">
    <source>
        <dbReference type="Proteomes" id="UP000236161"/>
    </source>
</evidence>
<comment type="subcellular location">
    <subcellularLocation>
        <location evidence="1">Nucleus</location>
    </subcellularLocation>
</comment>
<dbReference type="PANTHER" id="PTHR33402">
    <property type="entry name" value="VQ MOTIF-CONTAINING PROTEIN 11-LIKE"/>
    <property type="match status" value="1"/>
</dbReference>
<evidence type="ECO:0000256" key="2">
    <source>
        <dbReference type="ARBA" id="ARBA00022553"/>
    </source>
</evidence>
<dbReference type="GO" id="GO:0005634">
    <property type="term" value="C:nucleus"/>
    <property type="evidence" value="ECO:0007669"/>
    <property type="project" value="UniProtKB-SubCell"/>
</dbReference>
<protein>
    <recommendedName>
        <fullName evidence="5">VQ domain-containing protein</fullName>
    </recommendedName>
</protein>
<dbReference type="Proteomes" id="UP000236161">
    <property type="component" value="Unassembled WGS sequence"/>
</dbReference>
<reference evidence="6 7" key="1">
    <citation type="journal article" date="2017" name="Nature">
        <title>The Apostasia genome and the evolution of orchids.</title>
        <authorList>
            <person name="Zhang G.Q."/>
            <person name="Liu K.W."/>
            <person name="Li Z."/>
            <person name="Lohaus R."/>
            <person name="Hsiao Y.Y."/>
            <person name="Niu S.C."/>
            <person name="Wang J.Y."/>
            <person name="Lin Y.C."/>
            <person name="Xu Q."/>
            <person name="Chen L.J."/>
            <person name="Yoshida K."/>
            <person name="Fujiwara S."/>
            <person name="Wang Z.W."/>
            <person name="Zhang Y.Q."/>
            <person name="Mitsuda N."/>
            <person name="Wang M."/>
            <person name="Liu G.H."/>
            <person name="Pecoraro L."/>
            <person name="Huang H.X."/>
            <person name="Xiao X.J."/>
            <person name="Lin M."/>
            <person name="Wu X.Y."/>
            <person name="Wu W.L."/>
            <person name="Chen Y.Y."/>
            <person name="Chang S.B."/>
            <person name="Sakamoto S."/>
            <person name="Ohme-Takagi M."/>
            <person name="Yagi M."/>
            <person name="Zeng S.J."/>
            <person name="Shen C.Y."/>
            <person name="Yeh C.M."/>
            <person name="Luo Y.B."/>
            <person name="Tsai W.C."/>
            <person name="Van de Peer Y."/>
            <person name="Liu Z.J."/>
        </authorList>
    </citation>
    <scope>NUCLEOTIDE SEQUENCE [LARGE SCALE GENOMIC DNA]</scope>
    <source>
        <strain evidence="7">cv. Shenzhen</strain>
        <tissue evidence="6">Stem</tissue>
    </source>
</reference>
<dbReference type="Pfam" id="PF05678">
    <property type="entry name" value="VQ"/>
    <property type="match status" value="1"/>
</dbReference>
<proteinExistence type="predicted"/>
<keyword evidence="7" id="KW-1185">Reference proteome</keyword>
<accession>A0A2I0BC24</accession>
<keyword evidence="3" id="KW-0539">Nucleus</keyword>
<keyword evidence="2" id="KW-0597">Phosphoprotein</keyword>
<dbReference type="AlphaFoldDB" id="A0A2I0BC24"/>
<dbReference type="STRING" id="1088818.A0A2I0BC24"/>
<evidence type="ECO:0000256" key="1">
    <source>
        <dbReference type="ARBA" id="ARBA00004123"/>
    </source>
</evidence>